<evidence type="ECO:0000313" key="11">
    <source>
        <dbReference type="Proteomes" id="UP001162162"/>
    </source>
</evidence>
<protein>
    <submittedName>
        <fullName evidence="10">Uncharacterized protein</fullName>
    </submittedName>
</protein>
<comment type="similarity">
    <text evidence="1">Belongs to the peptidase C1 family.</text>
</comment>
<comment type="caution">
    <text evidence="10">The sequence shown here is derived from an EMBL/GenBank/DDBJ whole genome shotgun (WGS) entry which is preliminary data.</text>
</comment>
<evidence type="ECO:0000256" key="1">
    <source>
        <dbReference type="ARBA" id="ARBA00008455"/>
    </source>
</evidence>
<evidence type="ECO:0000259" key="8">
    <source>
        <dbReference type="SMART" id="SM00645"/>
    </source>
</evidence>
<sequence length="315" mass="35404">MKSYIVLASMVFMVSAVSQKEAWEKYKVDYGKNFASGEEEEKRYGIFLENLRIIEEHNAEYEKGKVSYRAGINQFTDMTHEEFVGTLRYDSSAFKRNNKDKTVLESFYGVHAPDEIDWRTKGAVTRVKDQQSCGGCWAFSATGALEGQNFIKNGKLIDLSPQELIDCDDQSNGCEGGDARTAYGFAKLNGIESWDDYPFENKHGTCRRTKRKTVLRIKGFAEVVVSEEALKAAVATIGPISVGIDATDFDKYEGHGVHQGQQCSNDPSYINHAVLVVGYGTQDGNDYWLIKNSWGPGWEKMVTSSWQEMRTTHAE</sequence>
<dbReference type="PANTHER" id="PTHR12411">
    <property type="entry name" value="CYSTEINE PROTEASE FAMILY C1-RELATED"/>
    <property type="match status" value="1"/>
</dbReference>
<dbReference type="Pfam" id="PF08246">
    <property type="entry name" value="Inhibitor_I29"/>
    <property type="match status" value="1"/>
</dbReference>
<dbReference type="Gene3D" id="1.10.287.2250">
    <property type="match status" value="1"/>
</dbReference>
<dbReference type="EMBL" id="JAPWTK010000293">
    <property type="protein sequence ID" value="KAJ8943323.1"/>
    <property type="molecule type" value="Genomic_DNA"/>
</dbReference>
<accession>A0AAV8XW98</accession>
<feature type="chain" id="PRO_5043664542" evidence="7">
    <location>
        <begin position="17"/>
        <end position="315"/>
    </location>
</feature>
<dbReference type="PROSITE" id="PS00139">
    <property type="entry name" value="THIOL_PROTEASE_CYS"/>
    <property type="match status" value="1"/>
</dbReference>
<dbReference type="InterPro" id="IPR000169">
    <property type="entry name" value="Pept_cys_AS"/>
</dbReference>
<dbReference type="InterPro" id="IPR013201">
    <property type="entry name" value="Prot_inhib_I29"/>
</dbReference>
<evidence type="ECO:0000256" key="4">
    <source>
        <dbReference type="ARBA" id="ARBA00022807"/>
    </source>
</evidence>
<dbReference type="InterPro" id="IPR039417">
    <property type="entry name" value="Peptidase_C1A_papain-like"/>
</dbReference>
<dbReference type="FunFam" id="3.90.70.10:FF:000332">
    <property type="entry name" value="Cathepsin L1"/>
    <property type="match status" value="1"/>
</dbReference>
<keyword evidence="11" id="KW-1185">Reference proteome</keyword>
<dbReference type="SUPFAM" id="SSF54001">
    <property type="entry name" value="Cysteine proteinases"/>
    <property type="match status" value="1"/>
</dbReference>
<dbReference type="SMART" id="SM00848">
    <property type="entry name" value="Inhibitor_I29"/>
    <property type="match status" value="1"/>
</dbReference>
<keyword evidence="6" id="KW-1015">Disulfide bond</keyword>
<dbReference type="GO" id="GO:0006508">
    <property type="term" value="P:proteolysis"/>
    <property type="evidence" value="ECO:0007669"/>
    <property type="project" value="UniProtKB-KW"/>
</dbReference>
<evidence type="ECO:0000256" key="6">
    <source>
        <dbReference type="ARBA" id="ARBA00023157"/>
    </source>
</evidence>
<dbReference type="PRINTS" id="PR00705">
    <property type="entry name" value="PAPAIN"/>
</dbReference>
<keyword evidence="5" id="KW-0865">Zymogen</keyword>
<proteinExistence type="inferred from homology"/>
<dbReference type="Gene3D" id="3.90.70.10">
    <property type="entry name" value="Cysteine proteinases"/>
    <property type="match status" value="1"/>
</dbReference>
<feature type="domain" description="Cathepsin propeptide inhibitor" evidence="9">
    <location>
        <begin position="23"/>
        <end position="83"/>
    </location>
</feature>
<dbReference type="InterPro" id="IPR013128">
    <property type="entry name" value="Peptidase_C1A"/>
</dbReference>
<reference evidence="10" key="1">
    <citation type="journal article" date="2023" name="Insect Mol. Biol.">
        <title>Genome sequencing provides insights into the evolution of gene families encoding plant cell wall-degrading enzymes in longhorned beetles.</title>
        <authorList>
            <person name="Shin N.R."/>
            <person name="Okamura Y."/>
            <person name="Kirsch R."/>
            <person name="Pauchet Y."/>
        </authorList>
    </citation>
    <scope>NUCLEOTIDE SEQUENCE</scope>
    <source>
        <strain evidence="10">AMC_N1</strain>
    </source>
</reference>
<name>A0AAV8XW98_9CUCU</name>
<dbReference type="InterPro" id="IPR038765">
    <property type="entry name" value="Papain-like_cys_pep_sf"/>
</dbReference>
<dbReference type="SMART" id="SM00645">
    <property type="entry name" value="Pept_C1"/>
    <property type="match status" value="1"/>
</dbReference>
<dbReference type="InterPro" id="IPR000668">
    <property type="entry name" value="Peptidase_C1A_C"/>
</dbReference>
<feature type="signal peptide" evidence="7">
    <location>
        <begin position="1"/>
        <end position="16"/>
    </location>
</feature>
<evidence type="ECO:0000256" key="3">
    <source>
        <dbReference type="ARBA" id="ARBA00022801"/>
    </source>
</evidence>
<dbReference type="PROSITE" id="PS00639">
    <property type="entry name" value="THIOL_PROTEASE_HIS"/>
    <property type="match status" value="1"/>
</dbReference>
<keyword evidence="3" id="KW-0378">Hydrolase</keyword>
<keyword evidence="7" id="KW-0732">Signal</keyword>
<evidence type="ECO:0000256" key="5">
    <source>
        <dbReference type="ARBA" id="ARBA00023145"/>
    </source>
</evidence>
<keyword evidence="2" id="KW-0645">Protease</keyword>
<dbReference type="Pfam" id="PF00112">
    <property type="entry name" value="Peptidase_C1"/>
    <property type="match status" value="1"/>
</dbReference>
<evidence type="ECO:0000256" key="2">
    <source>
        <dbReference type="ARBA" id="ARBA00022670"/>
    </source>
</evidence>
<dbReference type="AlphaFoldDB" id="A0AAV8XW98"/>
<evidence type="ECO:0000256" key="7">
    <source>
        <dbReference type="SAM" id="SignalP"/>
    </source>
</evidence>
<dbReference type="Proteomes" id="UP001162162">
    <property type="component" value="Unassembled WGS sequence"/>
</dbReference>
<evidence type="ECO:0000259" key="9">
    <source>
        <dbReference type="SMART" id="SM00848"/>
    </source>
</evidence>
<evidence type="ECO:0000313" key="10">
    <source>
        <dbReference type="EMBL" id="KAJ8943323.1"/>
    </source>
</evidence>
<dbReference type="InterPro" id="IPR025660">
    <property type="entry name" value="Pept_his_AS"/>
</dbReference>
<gene>
    <name evidence="10" type="ORF">NQ318_004764</name>
</gene>
<dbReference type="GO" id="GO:0008234">
    <property type="term" value="F:cysteine-type peptidase activity"/>
    <property type="evidence" value="ECO:0007669"/>
    <property type="project" value="UniProtKB-KW"/>
</dbReference>
<organism evidence="10 11">
    <name type="scientific">Aromia moschata</name>
    <dbReference type="NCBI Taxonomy" id="1265417"/>
    <lineage>
        <taxon>Eukaryota</taxon>
        <taxon>Metazoa</taxon>
        <taxon>Ecdysozoa</taxon>
        <taxon>Arthropoda</taxon>
        <taxon>Hexapoda</taxon>
        <taxon>Insecta</taxon>
        <taxon>Pterygota</taxon>
        <taxon>Neoptera</taxon>
        <taxon>Endopterygota</taxon>
        <taxon>Coleoptera</taxon>
        <taxon>Polyphaga</taxon>
        <taxon>Cucujiformia</taxon>
        <taxon>Chrysomeloidea</taxon>
        <taxon>Cerambycidae</taxon>
        <taxon>Cerambycinae</taxon>
        <taxon>Callichromatini</taxon>
        <taxon>Aromia</taxon>
    </lineage>
</organism>
<keyword evidence="4" id="KW-0788">Thiol protease</keyword>
<feature type="domain" description="Peptidase C1A papain C-terminal" evidence="8">
    <location>
        <begin position="112"/>
        <end position="306"/>
    </location>
</feature>
<dbReference type="CDD" id="cd02248">
    <property type="entry name" value="Peptidase_C1A"/>
    <property type="match status" value="1"/>
</dbReference>